<dbReference type="HAMAP" id="MF_00685">
    <property type="entry name" value="GlgB"/>
    <property type="match status" value="1"/>
</dbReference>
<protein>
    <recommendedName>
        <fullName evidence="9">1,4-alpha-glucan branching enzyme GlgB</fullName>
        <ecNumber evidence="9">2.4.1.18</ecNumber>
    </recommendedName>
    <alternativeName>
        <fullName evidence="9">1,4-alpha-D-glucan:1,4-alpha-D-glucan 6-glucosyl-transferase</fullName>
    </alternativeName>
    <alternativeName>
        <fullName evidence="9">Alpha-(1-&gt;4)-glucan branching enzyme</fullName>
    </alternativeName>
    <alternativeName>
        <fullName evidence="9">Glycogen branching enzyme</fullName>
        <shortName evidence="9">BE</shortName>
    </alternativeName>
</protein>
<dbReference type="Pfam" id="PF22019">
    <property type="entry name" value="GlgB_N"/>
    <property type="match status" value="1"/>
</dbReference>
<dbReference type="InterPro" id="IPR014756">
    <property type="entry name" value="Ig_E-set"/>
</dbReference>
<evidence type="ECO:0000256" key="8">
    <source>
        <dbReference type="ARBA" id="ARBA00023277"/>
    </source>
</evidence>
<dbReference type="Gene3D" id="2.60.40.1180">
    <property type="entry name" value="Golgi alpha-mannosidase II"/>
    <property type="match status" value="1"/>
</dbReference>
<dbReference type="InterPro" id="IPR013780">
    <property type="entry name" value="Glyco_hydro_b"/>
</dbReference>
<evidence type="ECO:0000256" key="1">
    <source>
        <dbReference type="ARBA" id="ARBA00000826"/>
    </source>
</evidence>
<evidence type="ECO:0000256" key="6">
    <source>
        <dbReference type="ARBA" id="ARBA00022679"/>
    </source>
</evidence>
<keyword evidence="6 9" id="KW-0808">Transferase</keyword>
<feature type="active site" description="Nucleophile" evidence="9 10">
    <location>
        <position position="382"/>
    </location>
</feature>
<dbReference type="UniPathway" id="UPA00164"/>
<dbReference type="InterPro" id="IPR054169">
    <property type="entry name" value="GlgB_N"/>
</dbReference>
<comment type="function">
    <text evidence="9">Catalyzes the formation of the alpha-1,6-glucosidic linkages in glycogen by scission of a 1,4-alpha-linked oligosaccharide from growing alpha-1,4-glucan chains and the subsequent attachment of the oligosaccharide to the alpha-1,6 position.</text>
</comment>
<comment type="catalytic activity">
    <reaction evidence="1 9">
        <text>Transfers a segment of a (1-&gt;4)-alpha-D-glucan chain to a primary hydroxy group in a similar glucan chain.</text>
        <dbReference type="EC" id="2.4.1.18"/>
    </reaction>
</comment>
<gene>
    <name evidence="9" type="primary">glgB</name>
    <name evidence="13" type="ORF">SAMN05421684_5339</name>
</gene>
<name>A0A1H3T9Z8_9ACTN</name>
<dbReference type="Pfam" id="PF02806">
    <property type="entry name" value="Alpha-amylase_C"/>
    <property type="match status" value="1"/>
</dbReference>
<evidence type="ECO:0000259" key="12">
    <source>
        <dbReference type="SMART" id="SM00642"/>
    </source>
</evidence>
<dbReference type="InterPro" id="IPR006407">
    <property type="entry name" value="GlgB"/>
</dbReference>
<dbReference type="InterPro" id="IPR013783">
    <property type="entry name" value="Ig-like_fold"/>
</dbReference>
<accession>A0A1H3T9Z8</accession>
<dbReference type="NCBIfam" id="NF003811">
    <property type="entry name" value="PRK05402.1"/>
    <property type="match status" value="1"/>
</dbReference>
<dbReference type="GO" id="GO:0004553">
    <property type="term" value="F:hydrolase activity, hydrolyzing O-glycosyl compounds"/>
    <property type="evidence" value="ECO:0007669"/>
    <property type="project" value="InterPro"/>
</dbReference>
<dbReference type="InterPro" id="IPR044143">
    <property type="entry name" value="GlgB_N_E_set_prok"/>
</dbReference>
<dbReference type="EMBL" id="FNQB01000003">
    <property type="protein sequence ID" value="SDZ46545.1"/>
    <property type="molecule type" value="Genomic_DNA"/>
</dbReference>
<keyword evidence="7 9" id="KW-0320">Glycogen biosynthesis</keyword>
<dbReference type="InterPro" id="IPR006048">
    <property type="entry name" value="A-amylase/branching_C"/>
</dbReference>
<dbReference type="InterPro" id="IPR017853">
    <property type="entry name" value="GH"/>
</dbReference>
<dbReference type="SUPFAM" id="SSF81296">
    <property type="entry name" value="E set domains"/>
    <property type="match status" value="2"/>
</dbReference>
<dbReference type="FunFam" id="2.60.40.1180:FF:000002">
    <property type="entry name" value="1,4-alpha-glucan branching enzyme GlgB"/>
    <property type="match status" value="1"/>
</dbReference>
<evidence type="ECO:0000256" key="7">
    <source>
        <dbReference type="ARBA" id="ARBA00023056"/>
    </source>
</evidence>
<evidence type="ECO:0000256" key="3">
    <source>
        <dbReference type="ARBA" id="ARBA00009000"/>
    </source>
</evidence>
<keyword evidence="14" id="KW-1185">Reference proteome</keyword>
<evidence type="ECO:0000256" key="5">
    <source>
        <dbReference type="ARBA" id="ARBA00022676"/>
    </source>
</evidence>
<evidence type="ECO:0000256" key="9">
    <source>
        <dbReference type="HAMAP-Rule" id="MF_00685"/>
    </source>
</evidence>
<dbReference type="CDD" id="cd02855">
    <property type="entry name" value="E_set_GBE_prok_N"/>
    <property type="match status" value="1"/>
</dbReference>
<sequence length="701" mass="78931">MTDQLISGAEHDPHAYLGAHPHAGSTTIRTLRRGADTVAIVVGDERHPASRVHPEGIFEAVVPGEVLDYRVDADGRVFDDPYRHGPTIGELDLHLINEGRHEKLWEALGAHARDGGVSFSVWAPSAQGVRVIGDFAGWGPHDGYPMRSMGSSGVWEIFVPDAEVGHRYKYRILGRDGVWREKADPMARRTEIPPRTASVVDESSYDWKDAEWMTRRVSAKPHQEAMSVYEVHLGSWRPGLSYRELADQLTEYVVELGFTHVEFLPVMEHPFGGSWGYQVTGYFAPTARFGSPDDFRYLVDRLHQSGIGVLLDWVPAHFPRDEWALARFDGTPLYEHGDWRRGEHPDWGTYIFDYGRREVRNFLVANALYWCAEFHIDGLRVDAVASMLYLDYSREDGQWEPNQYGGRENLDAIGFLQETNATVYKHHPGVVMIAEESTAYPGVTWPTSGGGLGFGFKWNMGWMHDTLLYASKEPIHRQYHHNQVTFSMVYAWSENYVLPISHDEVVHGKRSLLSKMPGDLWQRLANVRALLAFMWAHPGKQLLFMGCELGDDEEWNEERGLNWGLTDDPQRSGLQRLVRDINGVYRSSPELWSQDTTPAGFRWIVSDDAANNTLAFIRLAPDGSPLVCVVNFAAVPHENYRVGLPRAGSWTEVLNTDAADYGGSGVGNLGAVTTEEVHWHGMPVSARLRVPPLGALWLRPA</sequence>
<dbReference type="GO" id="GO:0043169">
    <property type="term" value="F:cation binding"/>
    <property type="evidence" value="ECO:0007669"/>
    <property type="project" value="InterPro"/>
</dbReference>
<evidence type="ECO:0000313" key="14">
    <source>
        <dbReference type="Proteomes" id="UP000199632"/>
    </source>
</evidence>
<dbReference type="FunFam" id="3.20.20.80:FF:000003">
    <property type="entry name" value="1,4-alpha-glucan branching enzyme GlgB"/>
    <property type="match status" value="1"/>
</dbReference>
<dbReference type="STRING" id="137265.SAMN05421684_5339"/>
<evidence type="ECO:0000256" key="2">
    <source>
        <dbReference type="ARBA" id="ARBA00004964"/>
    </source>
</evidence>
<dbReference type="Gene3D" id="2.60.40.10">
    <property type="entry name" value="Immunoglobulins"/>
    <property type="match status" value="2"/>
</dbReference>
<reference evidence="14" key="1">
    <citation type="submission" date="2016-10" db="EMBL/GenBank/DDBJ databases">
        <authorList>
            <person name="Varghese N."/>
            <person name="Submissions S."/>
        </authorList>
    </citation>
    <scope>NUCLEOTIDE SEQUENCE [LARGE SCALE GENOMIC DNA]</scope>
    <source>
        <strain evidence="14">DSM 44718</strain>
    </source>
</reference>
<dbReference type="RefSeq" id="WP_090798659.1">
    <property type="nucleotide sequence ID" value="NZ_BOND01000003.1"/>
</dbReference>
<feature type="region of interest" description="Disordered" evidence="11">
    <location>
        <begin position="1"/>
        <end position="22"/>
    </location>
</feature>
<dbReference type="GO" id="GO:0005978">
    <property type="term" value="P:glycogen biosynthetic process"/>
    <property type="evidence" value="ECO:0007669"/>
    <property type="project" value="UniProtKB-UniRule"/>
</dbReference>
<dbReference type="SUPFAM" id="SSF51011">
    <property type="entry name" value="Glycosyl hydrolase domain"/>
    <property type="match status" value="1"/>
</dbReference>
<dbReference type="Pfam" id="PF02922">
    <property type="entry name" value="CBM_48"/>
    <property type="match status" value="1"/>
</dbReference>
<dbReference type="GO" id="GO:0005829">
    <property type="term" value="C:cytosol"/>
    <property type="evidence" value="ECO:0007669"/>
    <property type="project" value="TreeGrafter"/>
</dbReference>
<proteinExistence type="inferred from homology"/>
<feature type="domain" description="Glycosyl hydrolase family 13 catalytic" evidence="12">
    <location>
        <begin position="230"/>
        <end position="602"/>
    </location>
</feature>
<keyword evidence="8 9" id="KW-0119">Carbohydrate metabolism</keyword>
<dbReference type="InterPro" id="IPR037439">
    <property type="entry name" value="Branching_enzy"/>
</dbReference>
<dbReference type="SMART" id="SM00642">
    <property type="entry name" value="Aamy"/>
    <property type="match status" value="1"/>
</dbReference>
<dbReference type="InterPro" id="IPR004193">
    <property type="entry name" value="Glyco_hydro_13_N"/>
</dbReference>
<dbReference type="InterPro" id="IPR006047">
    <property type="entry name" value="GH13_cat_dom"/>
</dbReference>
<evidence type="ECO:0000256" key="11">
    <source>
        <dbReference type="SAM" id="MobiDB-lite"/>
    </source>
</evidence>
<dbReference type="Pfam" id="PF00128">
    <property type="entry name" value="Alpha-amylase"/>
    <property type="match status" value="1"/>
</dbReference>
<dbReference type="Gene3D" id="3.20.20.80">
    <property type="entry name" value="Glycosidases"/>
    <property type="match status" value="1"/>
</dbReference>
<dbReference type="OrthoDB" id="9800174at2"/>
<keyword evidence="4 9" id="KW-0321">Glycogen metabolism</keyword>
<comment type="subunit">
    <text evidence="9">Monomer.</text>
</comment>
<dbReference type="EC" id="2.4.1.18" evidence="9"/>
<comment type="pathway">
    <text evidence="2 9">Glycan biosynthesis; glycogen biosynthesis.</text>
</comment>
<feature type="active site" description="Proton donor" evidence="9 10">
    <location>
        <position position="435"/>
    </location>
</feature>
<evidence type="ECO:0000256" key="4">
    <source>
        <dbReference type="ARBA" id="ARBA00022600"/>
    </source>
</evidence>
<organism evidence="13 14">
    <name type="scientific">Asanoa ishikariensis</name>
    <dbReference type="NCBI Taxonomy" id="137265"/>
    <lineage>
        <taxon>Bacteria</taxon>
        <taxon>Bacillati</taxon>
        <taxon>Actinomycetota</taxon>
        <taxon>Actinomycetes</taxon>
        <taxon>Micromonosporales</taxon>
        <taxon>Micromonosporaceae</taxon>
        <taxon>Asanoa</taxon>
    </lineage>
</organism>
<keyword evidence="5 9" id="KW-0328">Glycosyltransferase</keyword>
<dbReference type="NCBIfam" id="NF008967">
    <property type="entry name" value="PRK12313.1"/>
    <property type="match status" value="1"/>
</dbReference>
<evidence type="ECO:0000313" key="13">
    <source>
        <dbReference type="EMBL" id="SDZ46545.1"/>
    </source>
</evidence>
<evidence type="ECO:0000256" key="10">
    <source>
        <dbReference type="PIRSR" id="PIRSR000463-1"/>
    </source>
</evidence>
<dbReference type="GO" id="GO:0003844">
    <property type="term" value="F:1,4-alpha-glucan branching enzyme activity"/>
    <property type="evidence" value="ECO:0007669"/>
    <property type="project" value="UniProtKB-UniRule"/>
</dbReference>
<dbReference type="Proteomes" id="UP000199632">
    <property type="component" value="Unassembled WGS sequence"/>
</dbReference>
<dbReference type="NCBIfam" id="TIGR01515">
    <property type="entry name" value="branching_enzym"/>
    <property type="match status" value="1"/>
</dbReference>
<dbReference type="PANTHER" id="PTHR43651">
    <property type="entry name" value="1,4-ALPHA-GLUCAN-BRANCHING ENZYME"/>
    <property type="match status" value="1"/>
</dbReference>
<dbReference type="PANTHER" id="PTHR43651:SF3">
    <property type="entry name" value="1,4-ALPHA-GLUCAN-BRANCHING ENZYME"/>
    <property type="match status" value="1"/>
</dbReference>
<dbReference type="AlphaFoldDB" id="A0A1H3T9Z8"/>
<dbReference type="CDD" id="cd11322">
    <property type="entry name" value="AmyAc_Glg_BE"/>
    <property type="match status" value="1"/>
</dbReference>
<dbReference type="PIRSF" id="PIRSF000463">
    <property type="entry name" value="GlgB"/>
    <property type="match status" value="1"/>
</dbReference>
<comment type="similarity">
    <text evidence="3 9">Belongs to the glycosyl hydrolase 13 family. GlgB subfamily.</text>
</comment>
<dbReference type="SUPFAM" id="SSF51445">
    <property type="entry name" value="(Trans)glycosidases"/>
    <property type="match status" value="1"/>
</dbReference>